<sequence length="131" mass="15435">MLESLLTQKVKDRITSRKITDAEGVFTFFTDRFRDLTNDINAMDEEVVHVIKLEKEKVRFFELFEYKLELKIEEGFIAVLKGVADKRELIGKVSFKDGYSIATFEGEEEEYLLTYDAVDRFFDRVFKPLLD</sequence>
<organism evidence="1 2">
    <name type="scientific">Planococcus salinus</name>
    <dbReference type="NCBI Taxonomy" id="1848460"/>
    <lineage>
        <taxon>Bacteria</taxon>
        <taxon>Bacillati</taxon>
        <taxon>Bacillota</taxon>
        <taxon>Bacilli</taxon>
        <taxon>Bacillales</taxon>
        <taxon>Caryophanaceae</taxon>
        <taxon>Planococcus</taxon>
    </lineage>
</organism>
<evidence type="ECO:0000313" key="1">
    <source>
        <dbReference type="EMBL" id="RNF39294.1"/>
    </source>
</evidence>
<dbReference type="EMBL" id="RIAX01000006">
    <property type="protein sequence ID" value="RNF39294.1"/>
    <property type="molecule type" value="Genomic_DNA"/>
</dbReference>
<gene>
    <name evidence="1" type="ORF">EEX84_09400</name>
</gene>
<evidence type="ECO:0000313" key="2">
    <source>
        <dbReference type="Proteomes" id="UP000275473"/>
    </source>
</evidence>
<reference evidence="1 2" key="1">
    <citation type="journal article" date="2018" name="Int. J. Syst. Evol. Microbiol.">
        <title>Planococcus salinus sp. nov., a moderately halophilic bacterium isolated from a saline-alkali soil.</title>
        <authorList>
            <person name="Gan L."/>
        </authorList>
    </citation>
    <scope>NUCLEOTIDE SEQUENCE [LARGE SCALE GENOMIC DNA]</scope>
    <source>
        <strain evidence="1 2">LCB217</strain>
    </source>
</reference>
<name>A0A3M8P7W8_9BACL</name>
<accession>A0A3M8P7W8</accession>
<protein>
    <recommendedName>
        <fullName evidence="3">DUF3942 domain-containing protein</fullName>
    </recommendedName>
</protein>
<dbReference type="RefSeq" id="WP_123165385.1">
    <property type="nucleotide sequence ID" value="NZ_RIAX01000006.1"/>
</dbReference>
<proteinExistence type="predicted"/>
<dbReference type="Proteomes" id="UP000275473">
    <property type="component" value="Unassembled WGS sequence"/>
</dbReference>
<comment type="caution">
    <text evidence="1">The sequence shown here is derived from an EMBL/GenBank/DDBJ whole genome shotgun (WGS) entry which is preliminary data.</text>
</comment>
<dbReference type="AlphaFoldDB" id="A0A3M8P7W8"/>
<keyword evidence="2" id="KW-1185">Reference proteome</keyword>
<evidence type="ECO:0008006" key="3">
    <source>
        <dbReference type="Google" id="ProtNLM"/>
    </source>
</evidence>